<feature type="transmembrane region" description="Helical" evidence="1">
    <location>
        <begin position="50"/>
        <end position="74"/>
    </location>
</feature>
<protein>
    <submittedName>
        <fullName evidence="2">Uncharacterized protein</fullName>
    </submittedName>
</protein>
<keyword evidence="1" id="KW-0472">Membrane</keyword>
<reference evidence="2 3" key="1">
    <citation type="submission" date="2019-04" db="EMBL/GenBank/DDBJ databases">
        <title>Friends and foes A comparative genomics study of 23 Aspergillus species from section Flavi.</title>
        <authorList>
            <consortium name="DOE Joint Genome Institute"/>
            <person name="Kjaerbolling I."/>
            <person name="Vesth T."/>
            <person name="Frisvad J.C."/>
            <person name="Nybo J.L."/>
            <person name="Theobald S."/>
            <person name="Kildgaard S."/>
            <person name="Isbrandt T."/>
            <person name="Kuo A."/>
            <person name="Sato A."/>
            <person name="Lyhne E.K."/>
            <person name="Kogle M.E."/>
            <person name="Wiebenga A."/>
            <person name="Kun R.S."/>
            <person name="Lubbers R.J."/>
            <person name="Makela M.R."/>
            <person name="Barry K."/>
            <person name="Chovatia M."/>
            <person name="Clum A."/>
            <person name="Daum C."/>
            <person name="Haridas S."/>
            <person name="He G."/>
            <person name="LaButti K."/>
            <person name="Lipzen A."/>
            <person name="Mondo S."/>
            <person name="Riley R."/>
            <person name="Salamov A."/>
            <person name="Simmons B.A."/>
            <person name="Magnuson J.K."/>
            <person name="Henrissat B."/>
            <person name="Mortensen U.H."/>
            <person name="Larsen T.O."/>
            <person name="Devries R.P."/>
            <person name="Grigoriev I.V."/>
            <person name="Machida M."/>
            <person name="Baker S.E."/>
            <person name="Andersen M.R."/>
        </authorList>
    </citation>
    <scope>NUCLEOTIDE SEQUENCE [LARGE SCALE GENOMIC DNA]</scope>
    <source>
        <strain evidence="2 3">IBT 18842</strain>
    </source>
</reference>
<accession>A0A5N6TZH0</accession>
<evidence type="ECO:0000313" key="2">
    <source>
        <dbReference type="EMBL" id="KAE8151489.1"/>
    </source>
</evidence>
<evidence type="ECO:0000256" key="1">
    <source>
        <dbReference type="SAM" id="Phobius"/>
    </source>
</evidence>
<sequence>MINFSQVISLIYSTLTICLVIVIGFALIGHTMVHYHLLPASHPIRTAGRLLWSFLNSQLLSQAIGYSFLSIALTRSLVPEMRKMCPNPCSSRVSLRLDHQDISNIVSAAVKSAMAEATGVNKGYTQ</sequence>
<feature type="transmembrane region" description="Helical" evidence="1">
    <location>
        <begin position="7"/>
        <end position="30"/>
    </location>
</feature>
<keyword evidence="1" id="KW-0812">Transmembrane</keyword>
<dbReference type="OrthoDB" id="4407857at2759"/>
<dbReference type="EMBL" id="ML742070">
    <property type="protein sequence ID" value="KAE8151489.1"/>
    <property type="molecule type" value="Genomic_DNA"/>
</dbReference>
<keyword evidence="1" id="KW-1133">Transmembrane helix</keyword>
<gene>
    <name evidence="2" type="ORF">BDV25DRAFT_152601</name>
</gene>
<proteinExistence type="predicted"/>
<evidence type="ECO:0000313" key="3">
    <source>
        <dbReference type="Proteomes" id="UP000325780"/>
    </source>
</evidence>
<dbReference type="Proteomes" id="UP000325780">
    <property type="component" value="Unassembled WGS sequence"/>
</dbReference>
<keyword evidence="3" id="KW-1185">Reference proteome</keyword>
<dbReference type="AlphaFoldDB" id="A0A5N6TZH0"/>
<name>A0A5N6TZH0_ASPAV</name>
<organism evidence="2 3">
    <name type="scientific">Aspergillus avenaceus</name>
    <dbReference type="NCBI Taxonomy" id="36643"/>
    <lineage>
        <taxon>Eukaryota</taxon>
        <taxon>Fungi</taxon>
        <taxon>Dikarya</taxon>
        <taxon>Ascomycota</taxon>
        <taxon>Pezizomycotina</taxon>
        <taxon>Eurotiomycetes</taxon>
        <taxon>Eurotiomycetidae</taxon>
        <taxon>Eurotiales</taxon>
        <taxon>Aspergillaceae</taxon>
        <taxon>Aspergillus</taxon>
        <taxon>Aspergillus subgen. Circumdati</taxon>
    </lineage>
</organism>